<dbReference type="PROSITE" id="PS50228">
    <property type="entry name" value="SUEL_LECTIN"/>
    <property type="match status" value="1"/>
</dbReference>
<evidence type="ECO:0000256" key="2">
    <source>
        <dbReference type="ARBA" id="ARBA00004906"/>
    </source>
</evidence>
<dbReference type="Pfam" id="PF02140">
    <property type="entry name" value="SUEL_Lectin"/>
    <property type="match status" value="1"/>
</dbReference>
<evidence type="ECO:0000256" key="4">
    <source>
        <dbReference type="ARBA" id="ARBA00022786"/>
    </source>
</evidence>
<evidence type="ECO:0000313" key="7">
    <source>
        <dbReference type="EMBL" id="OAP06208.1"/>
    </source>
</evidence>
<dbReference type="InterPro" id="IPR016897">
    <property type="entry name" value="SKP1"/>
</dbReference>
<organism evidence="7 8">
    <name type="scientific">Arabidopsis thaliana</name>
    <name type="common">Mouse-ear cress</name>
    <dbReference type="NCBI Taxonomy" id="3702"/>
    <lineage>
        <taxon>Eukaryota</taxon>
        <taxon>Viridiplantae</taxon>
        <taxon>Streptophyta</taxon>
        <taxon>Embryophyta</taxon>
        <taxon>Tracheophyta</taxon>
        <taxon>Spermatophyta</taxon>
        <taxon>Magnoliopsida</taxon>
        <taxon>eudicotyledons</taxon>
        <taxon>Gunneridae</taxon>
        <taxon>Pentapetalae</taxon>
        <taxon>rosids</taxon>
        <taxon>malvids</taxon>
        <taxon>Brassicales</taxon>
        <taxon>Brassicaceae</taxon>
        <taxon>Camelineae</taxon>
        <taxon>Arabidopsis</taxon>
    </lineage>
</organism>
<dbReference type="InterPro" id="IPR000922">
    <property type="entry name" value="Lectin_gal-bd_dom"/>
</dbReference>
<dbReference type="Pfam" id="PF01466">
    <property type="entry name" value="Skp1"/>
    <property type="match status" value="1"/>
</dbReference>
<dbReference type="GO" id="GO:0009867">
    <property type="term" value="P:jasmonic acid mediated signaling pathway"/>
    <property type="evidence" value="ECO:0007669"/>
    <property type="project" value="UniProtKB-ARBA"/>
</dbReference>
<feature type="chain" id="PRO_5008095001" description="SUEL-type lectin domain-containing protein" evidence="5">
    <location>
        <begin position="28"/>
        <end position="264"/>
    </location>
</feature>
<evidence type="ECO:0000256" key="5">
    <source>
        <dbReference type="SAM" id="SignalP"/>
    </source>
</evidence>
<protein>
    <recommendedName>
        <fullName evidence="6">SUEL-type lectin domain-containing protein</fullName>
    </recommendedName>
</protein>
<name>A0A178VKH3_ARATH</name>
<evidence type="ECO:0000256" key="3">
    <source>
        <dbReference type="ARBA" id="ARBA00009993"/>
    </source>
</evidence>
<dbReference type="GO" id="GO:0006511">
    <property type="term" value="P:ubiquitin-dependent protein catabolic process"/>
    <property type="evidence" value="ECO:0007669"/>
    <property type="project" value="InterPro"/>
</dbReference>
<feature type="signal peptide" evidence="5">
    <location>
        <begin position="1"/>
        <end position="27"/>
    </location>
</feature>
<dbReference type="InterPro" id="IPR036296">
    <property type="entry name" value="SKP1-like_dim_sf"/>
</dbReference>
<dbReference type="SMART" id="SM00512">
    <property type="entry name" value="Skp1"/>
    <property type="match status" value="1"/>
</dbReference>
<comment type="similarity">
    <text evidence="3">Belongs to the SKP1 family.</text>
</comment>
<dbReference type="UniPathway" id="UPA00143"/>
<comment type="subcellular location">
    <subcellularLocation>
        <location evidence="1">Nucleus</location>
    </subcellularLocation>
</comment>
<reference evidence="8" key="1">
    <citation type="journal article" date="2016" name="Proc. Natl. Acad. Sci. U.S.A.">
        <title>Chromosome-level assembly of Arabidopsis thaliana Ler reveals the extent of translocation and inversion polymorphisms.</title>
        <authorList>
            <person name="Zapata L."/>
            <person name="Ding J."/>
            <person name="Willing E.M."/>
            <person name="Hartwig B."/>
            <person name="Bezdan D."/>
            <person name="Jiao W.B."/>
            <person name="Patel V."/>
            <person name="Velikkakam James G."/>
            <person name="Koornneef M."/>
            <person name="Ossowski S."/>
            <person name="Schneeberger K."/>
        </authorList>
    </citation>
    <scope>NUCLEOTIDE SEQUENCE [LARGE SCALE GENOMIC DNA]</scope>
    <source>
        <strain evidence="8">cv. Landsberg erecta</strain>
    </source>
</reference>
<comment type="pathway">
    <text evidence="2">Protein modification; protein ubiquitination.</text>
</comment>
<dbReference type="GO" id="GO:0030246">
    <property type="term" value="F:carbohydrate binding"/>
    <property type="evidence" value="ECO:0007669"/>
    <property type="project" value="InterPro"/>
</dbReference>
<dbReference type="GO" id="GO:0016567">
    <property type="term" value="P:protein ubiquitination"/>
    <property type="evidence" value="ECO:0007669"/>
    <property type="project" value="UniProtKB-UniPathway"/>
</dbReference>
<dbReference type="InterPro" id="IPR011333">
    <property type="entry name" value="SKP1/BTB/POZ_sf"/>
</dbReference>
<dbReference type="GO" id="GO:0005634">
    <property type="term" value="C:nucleus"/>
    <property type="evidence" value="ECO:0007669"/>
    <property type="project" value="UniProtKB-SubCell"/>
</dbReference>
<keyword evidence="5" id="KW-0732">Signal</keyword>
<comment type="caution">
    <text evidence="7">The sequence shown here is derived from an EMBL/GenBank/DDBJ whole genome shotgun (WGS) entry which is preliminary data.</text>
</comment>
<dbReference type="InterPro" id="IPR001232">
    <property type="entry name" value="SKP1-like"/>
</dbReference>
<gene>
    <name evidence="7" type="ordered locus">AXX17_At3g47460</name>
</gene>
<proteinExistence type="inferred from homology"/>
<keyword evidence="4" id="KW-0833">Ubl conjugation pathway</keyword>
<dbReference type="CDD" id="cd22842">
    <property type="entry name" value="Gal_Rha_Lectin_BGal"/>
    <property type="match status" value="1"/>
</dbReference>
<dbReference type="ExpressionAtlas" id="A0A178VKH3">
    <property type="expression patterns" value="baseline and differential"/>
</dbReference>
<dbReference type="SUPFAM" id="SSF81382">
    <property type="entry name" value="Skp1 dimerisation domain-like"/>
    <property type="match status" value="1"/>
</dbReference>
<feature type="domain" description="SUEL-type lectin" evidence="6">
    <location>
        <begin position="72"/>
        <end position="153"/>
    </location>
</feature>
<accession>A0A178VKH3</accession>
<dbReference type="InterPro" id="IPR016073">
    <property type="entry name" value="Skp1_comp_POZ"/>
</dbReference>
<evidence type="ECO:0000313" key="8">
    <source>
        <dbReference type="Proteomes" id="UP000078284"/>
    </source>
</evidence>
<evidence type="ECO:0000259" key="6">
    <source>
        <dbReference type="PROSITE" id="PS50228"/>
    </source>
</evidence>
<dbReference type="Proteomes" id="UP000078284">
    <property type="component" value="Chromosome 3"/>
</dbReference>
<evidence type="ECO:0000256" key="1">
    <source>
        <dbReference type="ARBA" id="ARBA00004123"/>
    </source>
</evidence>
<dbReference type="EMBL" id="LUHQ01000003">
    <property type="protein sequence ID" value="OAP06208.1"/>
    <property type="molecule type" value="Genomic_DNA"/>
</dbReference>
<sequence length="264" mass="29429">MGDSHCRCLHGFILLVVLFLSFVFSFASKIDVSFHGDEKRSLSSSINSSLSESAEYTMCATHKEAKDGKPIALDFDCEQGYVISKITYADYGQSTGSCGKFKRGNCGASNTLNIVNKKCLRKEKCKLFVPDKIFGPSHCKGALSLGMAEDDCADNGIPLPNVTSKILLLVIEYCKKHVVESKEEDLKKWDAEFMKKMEQSILFDVMMAANYLNIQSLLDLTFQTVADLLSGKTPGEIRSYFNIENDFTAEGEAEIRKVNQWAFE</sequence>
<dbReference type="Pfam" id="PF03931">
    <property type="entry name" value="Skp1_POZ"/>
    <property type="match status" value="1"/>
</dbReference>
<dbReference type="InterPro" id="IPR016072">
    <property type="entry name" value="Skp1_comp_dimer"/>
</dbReference>
<dbReference type="PANTHER" id="PTHR11165">
    <property type="entry name" value="SKP1"/>
    <property type="match status" value="1"/>
</dbReference>
<dbReference type="SUPFAM" id="SSF54695">
    <property type="entry name" value="POZ domain"/>
    <property type="match status" value="1"/>
</dbReference>
<dbReference type="AlphaFoldDB" id="A0A178VKH3"/>
<dbReference type="Gene3D" id="3.30.710.10">
    <property type="entry name" value="Potassium Channel Kv1.1, Chain A"/>
    <property type="match status" value="1"/>
</dbReference>